<accession>A0A1G1XM84</accession>
<proteinExistence type="predicted"/>
<protein>
    <submittedName>
        <fullName evidence="1">Uncharacterized protein</fullName>
    </submittedName>
</protein>
<gene>
    <name evidence="1" type="ORF">A2Y67_02170</name>
</gene>
<comment type="caution">
    <text evidence="1">The sequence shown here is derived from an EMBL/GenBank/DDBJ whole genome shotgun (WGS) entry which is preliminary data.</text>
</comment>
<organism evidence="1 2">
    <name type="scientific">Candidatus Buchananbacteria bacterium RBG_13_39_9</name>
    <dbReference type="NCBI Taxonomy" id="1797531"/>
    <lineage>
        <taxon>Bacteria</taxon>
        <taxon>Candidatus Buchananiibacteriota</taxon>
    </lineage>
</organism>
<evidence type="ECO:0000313" key="2">
    <source>
        <dbReference type="Proteomes" id="UP000176260"/>
    </source>
</evidence>
<sequence>MTNEKELRNSFIVDEDAYTKDKVKQYAEKALKYAKIAKNGQILIENHNLQSDDKIKLCLAVRFIAHNFDSSIQSNATLSEIQKIVLESTEAVGSRLSKIVKSGFAKKIERGVYQIMPHKIEGFLDELSPPSALDIKAKNLPDRKKRRTTKGVGKDIQELIDSGFLNTPKTIQEISKKLKEEVKFHDDRVIDATVRNGFVSNKKVLKRIPATDKGKARWEYVIRK</sequence>
<evidence type="ECO:0000313" key="1">
    <source>
        <dbReference type="EMBL" id="OGY41245.1"/>
    </source>
</evidence>
<dbReference type="Proteomes" id="UP000176260">
    <property type="component" value="Unassembled WGS sequence"/>
</dbReference>
<name>A0A1G1XM84_9BACT</name>
<dbReference type="EMBL" id="MHIA01000032">
    <property type="protein sequence ID" value="OGY41245.1"/>
    <property type="molecule type" value="Genomic_DNA"/>
</dbReference>
<dbReference type="AlphaFoldDB" id="A0A1G1XM84"/>
<reference evidence="1 2" key="1">
    <citation type="journal article" date="2016" name="Nat. Commun.">
        <title>Thousands of microbial genomes shed light on interconnected biogeochemical processes in an aquifer system.</title>
        <authorList>
            <person name="Anantharaman K."/>
            <person name="Brown C.T."/>
            <person name="Hug L.A."/>
            <person name="Sharon I."/>
            <person name="Castelle C.J."/>
            <person name="Probst A.J."/>
            <person name="Thomas B.C."/>
            <person name="Singh A."/>
            <person name="Wilkins M.J."/>
            <person name="Karaoz U."/>
            <person name="Brodie E.L."/>
            <person name="Williams K.H."/>
            <person name="Hubbard S.S."/>
            <person name="Banfield J.F."/>
        </authorList>
    </citation>
    <scope>NUCLEOTIDE SEQUENCE [LARGE SCALE GENOMIC DNA]</scope>
</reference>